<dbReference type="Gene3D" id="3.50.50.60">
    <property type="entry name" value="FAD/NAD(P)-binding domain"/>
    <property type="match status" value="1"/>
</dbReference>
<feature type="domain" description="FAD dependent oxidoreductase" evidence="2">
    <location>
        <begin position="3"/>
        <end position="344"/>
    </location>
</feature>
<evidence type="ECO:0000256" key="1">
    <source>
        <dbReference type="ARBA" id="ARBA00023002"/>
    </source>
</evidence>
<dbReference type="Pfam" id="PF01266">
    <property type="entry name" value="DAO"/>
    <property type="match status" value="1"/>
</dbReference>
<comment type="caution">
    <text evidence="3">The sequence shown here is derived from an EMBL/GenBank/DDBJ whole genome shotgun (WGS) entry which is preliminary data.</text>
</comment>
<dbReference type="SUPFAM" id="SSF51905">
    <property type="entry name" value="FAD/NAD(P)-binding domain"/>
    <property type="match status" value="1"/>
</dbReference>
<name>A0A0F9V410_9ZZZZ</name>
<gene>
    <name evidence="3" type="ORF">LCGC14_0130870</name>
</gene>
<evidence type="ECO:0000259" key="2">
    <source>
        <dbReference type="Pfam" id="PF01266"/>
    </source>
</evidence>
<evidence type="ECO:0000313" key="3">
    <source>
        <dbReference type="EMBL" id="KKN99975.1"/>
    </source>
</evidence>
<sequence>MQDFVVVGGGVMGCLSALNLLEAGCRVTLLERGELGREASWAGGGIVSPLYPWRYQEPVRALANWSQGYYPILSAQLLAQTGIDAEVEPCGLLWLDHAEHEQALRWAQQHGQSMTEVSNEFIYTRVRQLAAGYQSALWQADLANVRNPRLLRALRARLLQFAEFTLHEHSPAIGLLRAGAQVVGVATPAAEYRADAVVVATGAWTGDWLAQEGVSLPVVPVKGQMLLYKREPGWLKSVVLYEGRYAIPRRDGHILIGSTLEHAGYDKSTSTEALSSLRQSAEGLLPELRDLEPVAQWAGLRPGSPEGVPYIGPVMELPGLWLNAGHYRNGLVLAPASCRLLADLLLQRQPELDPEPYLPAGRSFAPAAVGGKK</sequence>
<dbReference type="SUPFAM" id="SSF54373">
    <property type="entry name" value="FAD-linked reductases, C-terminal domain"/>
    <property type="match status" value="1"/>
</dbReference>
<dbReference type="GO" id="GO:0005737">
    <property type="term" value="C:cytoplasm"/>
    <property type="evidence" value="ECO:0007669"/>
    <property type="project" value="TreeGrafter"/>
</dbReference>
<dbReference type="PANTHER" id="PTHR13847">
    <property type="entry name" value="SARCOSINE DEHYDROGENASE-RELATED"/>
    <property type="match status" value="1"/>
</dbReference>
<keyword evidence="1" id="KW-0560">Oxidoreductase</keyword>
<proteinExistence type="predicted"/>
<dbReference type="InterPro" id="IPR036188">
    <property type="entry name" value="FAD/NAD-bd_sf"/>
</dbReference>
<accession>A0A0F9V410</accession>
<organism evidence="3">
    <name type="scientific">marine sediment metagenome</name>
    <dbReference type="NCBI Taxonomy" id="412755"/>
    <lineage>
        <taxon>unclassified sequences</taxon>
        <taxon>metagenomes</taxon>
        <taxon>ecological metagenomes</taxon>
    </lineage>
</organism>
<dbReference type="PANTHER" id="PTHR13847:SF289">
    <property type="entry name" value="GLYCINE OXIDASE"/>
    <property type="match status" value="1"/>
</dbReference>
<dbReference type="GO" id="GO:0016491">
    <property type="term" value="F:oxidoreductase activity"/>
    <property type="evidence" value="ECO:0007669"/>
    <property type="project" value="UniProtKB-KW"/>
</dbReference>
<dbReference type="AlphaFoldDB" id="A0A0F9V410"/>
<protein>
    <recommendedName>
        <fullName evidence="2">FAD dependent oxidoreductase domain-containing protein</fullName>
    </recommendedName>
</protein>
<reference evidence="3" key="1">
    <citation type="journal article" date="2015" name="Nature">
        <title>Complex archaea that bridge the gap between prokaryotes and eukaryotes.</title>
        <authorList>
            <person name="Spang A."/>
            <person name="Saw J.H."/>
            <person name="Jorgensen S.L."/>
            <person name="Zaremba-Niedzwiedzka K."/>
            <person name="Martijn J."/>
            <person name="Lind A.E."/>
            <person name="van Eijk R."/>
            <person name="Schleper C."/>
            <person name="Guy L."/>
            <person name="Ettema T.J."/>
        </authorList>
    </citation>
    <scope>NUCLEOTIDE SEQUENCE</scope>
</reference>
<dbReference type="Gene3D" id="3.30.9.10">
    <property type="entry name" value="D-Amino Acid Oxidase, subunit A, domain 2"/>
    <property type="match status" value="1"/>
</dbReference>
<dbReference type="InterPro" id="IPR006076">
    <property type="entry name" value="FAD-dep_OxRdtase"/>
</dbReference>
<dbReference type="EMBL" id="LAZR01000043">
    <property type="protein sequence ID" value="KKN99975.1"/>
    <property type="molecule type" value="Genomic_DNA"/>
</dbReference>